<name>A0A1G7TQT9_9BACT</name>
<dbReference type="SUPFAM" id="SSF51161">
    <property type="entry name" value="Trimeric LpxA-like enzymes"/>
    <property type="match status" value="1"/>
</dbReference>
<dbReference type="Proteomes" id="UP000198748">
    <property type="component" value="Unassembled WGS sequence"/>
</dbReference>
<dbReference type="GO" id="GO:0016740">
    <property type="term" value="F:transferase activity"/>
    <property type="evidence" value="ECO:0007669"/>
    <property type="project" value="UniProtKB-KW"/>
</dbReference>
<dbReference type="AlphaFoldDB" id="A0A1G7TQT9"/>
<keyword evidence="2" id="KW-1185">Reference proteome</keyword>
<evidence type="ECO:0000313" key="2">
    <source>
        <dbReference type="Proteomes" id="UP000198748"/>
    </source>
</evidence>
<dbReference type="InterPro" id="IPR051159">
    <property type="entry name" value="Hexapeptide_acetyltransf"/>
</dbReference>
<accession>A0A1G7TQT9</accession>
<dbReference type="EMBL" id="FNAN01000018">
    <property type="protein sequence ID" value="SDG37019.1"/>
    <property type="molecule type" value="Genomic_DNA"/>
</dbReference>
<dbReference type="PANTHER" id="PTHR23416">
    <property type="entry name" value="SIALIC ACID SYNTHASE-RELATED"/>
    <property type="match status" value="1"/>
</dbReference>
<keyword evidence="1" id="KW-0808">Transferase</keyword>
<dbReference type="STRING" id="659014.SAMN04487996_11811"/>
<reference evidence="2" key="1">
    <citation type="submission" date="2016-10" db="EMBL/GenBank/DDBJ databases">
        <authorList>
            <person name="Varghese N."/>
            <person name="Submissions S."/>
        </authorList>
    </citation>
    <scope>NUCLEOTIDE SEQUENCE [LARGE SCALE GENOMIC DNA]</scope>
    <source>
        <strain evidence="2">DSM 25329</strain>
    </source>
</reference>
<sequence>MGLIQIGYGKIGIFDEKRSRTIWEVSGTVVFNGTCNIGHGSKISVASTGSLSFGEDFFITAETSIVAQLNIEFGKNCLISWDTLIMDSDLHKIKNEHGLEINAPQPVLIGDDVWIGCRCLVLKGAKIPNNSIIGASSLVSKALEKENALYAGSPCKLIKENVSWER</sequence>
<evidence type="ECO:0000313" key="1">
    <source>
        <dbReference type="EMBL" id="SDG37019.1"/>
    </source>
</evidence>
<proteinExistence type="predicted"/>
<gene>
    <name evidence="1" type="ORF">SAMN04487996_11811</name>
</gene>
<protein>
    <submittedName>
        <fullName evidence="1">Transferase hexapeptide (Six repeat-containing protein)</fullName>
    </submittedName>
</protein>
<organism evidence="1 2">
    <name type="scientific">Dyadobacter soli</name>
    <dbReference type="NCBI Taxonomy" id="659014"/>
    <lineage>
        <taxon>Bacteria</taxon>
        <taxon>Pseudomonadati</taxon>
        <taxon>Bacteroidota</taxon>
        <taxon>Cytophagia</taxon>
        <taxon>Cytophagales</taxon>
        <taxon>Spirosomataceae</taxon>
        <taxon>Dyadobacter</taxon>
    </lineage>
</organism>
<dbReference type="CDD" id="cd04647">
    <property type="entry name" value="LbH_MAT_like"/>
    <property type="match status" value="1"/>
</dbReference>
<dbReference type="InterPro" id="IPR011004">
    <property type="entry name" value="Trimer_LpxA-like_sf"/>
</dbReference>
<dbReference type="Pfam" id="PF00132">
    <property type="entry name" value="Hexapep"/>
    <property type="match status" value="1"/>
</dbReference>
<dbReference type="Gene3D" id="2.160.10.10">
    <property type="entry name" value="Hexapeptide repeat proteins"/>
    <property type="match status" value="1"/>
</dbReference>
<dbReference type="InterPro" id="IPR001451">
    <property type="entry name" value="Hexapep"/>
</dbReference>